<proteinExistence type="predicted"/>
<reference evidence="1 2" key="1">
    <citation type="journal article" date="2016" name="Nat. Commun.">
        <title>Thousands of microbial genomes shed light on interconnected biogeochemical processes in an aquifer system.</title>
        <authorList>
            <person name="Anantharaman K."/>
            <person name="Brown C.T."/>
            <person name="Hug L.A."/>
            <person name="Sharon I."/>
            <person name="Castelle C.J."/>
            <person name="Probst A.J."/>
            <person name="Thomas B.C."/>
            <person name="Singh A."/>
            <person name="Wilkins M.J."/>
            <person name="Karaoz U."/>
            <person name="Brodie E.L."/>
            <person name="Williams K.H."/>
            <person name="Hubbard S.S."/>
            <person name="Banfield J.F."/>
        </authorList>
    </citation>
    <scope>NUCLEOTIDE SEQUENCE [LARGE SCALE GENOMIC DNA]</scope>
</reference>
<evidence type="ECO:0000313" key="2">
    <source>
        <dbReference type="Proteomes" id="UP000177697"/>
    </source>
</evidence>
<organism evidence="1 2">
    <name type="scientific">Candidatus Zambryskibacteria bacterium RIFOXYC1_FULL_39_10</name>
    <dbReference type="NCBI Taxonomy" id="1802779"/>
    <lineage>
        <taxon>Bacteria</taxon>
        <taxon>Candidatus Zambryskiibacteriota</taxon>
    </lineage>
</organism>
<accession>A0A1G2V2E7</accession>
<dbReference type="Proteomes" id="UP000177697">
    <property type="component" value="Unassembled WGS sequence"/>
</dbReference>
<sequence>MEGFNNTESTLSTHIEKIERGQVDVINEFRVRGMFNNKGEMFGTIATKKATEELVLSGRQDRDR</sequence>
<dbReference type="AlphaFoldDB" id="A0A1G2V2E7"/>
<gene>
    <name evidence="1" type="ORF">A2431_00825</name>
</gene>
<comment type="caution">
    <text evidence="1">The sequence shown here is derived from an EMBL/GenBank/DDBJ whole genome shotgun (WGS) entry which is preliminary data.</text>
</comment>
<dbReference type="EMBL" id="MHWW01000005">
    <property type="protein sequence ID" value="OHB15793.1"/>
    <property type="molecule type" value="Genomic_DNA"/>
</dbReference>
<evidence type="ECO:0000313" key="1">
    <source>
        <dbReference type="EMBL" id="OHB15793.1"/>
    </source>
</evidence>
<name>A0A1G2V2E7_9BACT</name>
<protein>
    <submittedName>
        <fullName evidence="1">Uncharacterized protein</fullName>
    </submittedName>
</protein>